<evidence type="ECO:0000256" key="6">
    <source>
        <dbReference type="ARBA" id="ARBA00023097"/>
    </source>
</evidence>
<dbReference type="PANTHER" id="PTHR43429">
    <property type="entry name" value="PYRIDINE NUCLEOTIDE-DISULFIDE OXIDOREDUCTASE DOMAIN-CONTAINING"/>
    <property type="match status" value="1"/>
</dbReference>
<evidence type="ECO:0000256" key="2">
    <source>
        <dbReference type="ARBA" id="ARBA00009130"/>
    </source>
</evidence>
<name>A0ABV5WR35_9LACO</name>
<evidence type="ECO:0000256" key="4">
    <source>
        <dbReference type="ARBA" id="ARBA00022827"/>
    </source>
</evidence>
<dbReference type="EMBL" id="JBHLZY010000001">
    <property type="protein sequence ID" value="MFB9768357.1"/>
    <property type="molecule type" value="Genomic_DNA"/>
</dbReference>
<evidence type="ECO:0000259" key="9">
    <source>
        <dbReference type="Pfam" id="PF02852"/>
    </source>
</evidence>
<dbReference type="SUPFAM" id="SSF55424">
    <property type="entry name" value="FAD/NAD-linked reductases, dimerisation (C-terminal) domain"/>
    <property type="match status" value="1"/>
</dbReference>
<dbReference type="InterPro" id="IPR050260">
    <property type="entry name" value="FAD-bd_OxRdtase"/>
</dbReference>
<feature type="domain" description="FAD/NAD(P)-binding" evidence="10">
    <location>
        <begin position="1"/>
        <end position="305"/>
    </location>
</feature>
<dbReference type="Gene3D" id="3.50.50.60">
    <property type="entry name" value="FAD/NAD(P)-binding domain"/>
    <property type="match status" value="2"/>
</dbReference>
<evidence type="ECO:0000259" key="10">
    <source>
        <dbReference type="Pfam" id="PF07992"/>
    </source>
</evidence>
<accession>A0ABV5WR35</accession>
<dbReference type="InterPro" id="IPR004099">
    <property type="entry name" value="Pyr_nucl-diS_OxRdtase_dimer"/>
</dbReference>
<evidence type="ECO:0000256" key="3">
    <source>
        <dbReference type="ARBA" id="ARBA00022630"/>
    </source>
</evidence>
<comment type="cofactor">
    <cofactor evidence="1">
        <name>FAD</name>
        <dbReference type="ChEBI" id="CHEBI:57692"/>
    </cofactor>
</comment>
<keyword evidence="7" id="KW-0676">Redox-active center</keyword>
<dbReference type="Pfam" id="PF02852">
    <property type="entry name" value="Pyr_redox_dim"/>
    <property type="match status" value="1"/>
</dbReference>
<organism evidence="11 12">
    <name type="scientific">Lactiplantibacillus modestisalitolerans</name>
    <dbReference type="NCBI Taxonomy" id="1457219"/>
    <lineage>
        <taxon>Bacteria</taxon>
        <taxon>Bacillati</taxon>
        <taxon>Bacillota</taxon>
        <taxon>Bacilli</taxon>
        <taxon>Lactobacillales</taxon>
        <taxon>Lactobacillaceae</taxon>
        <taxon>Lactiplantibacillus</taxon>
    </lineage>
</organism>
<dbReference type="RefSeq" id="WP_137642815.1">
    <property type="nucleotide sequence ID" value="NZ_BJEA01000011.1"/>
</dbReference>
<feature type="compositionally biased region" description="Basic and acidic residues" evidence="8">
    <location>
        <begin position="463"/>
        <end position="473"/>
    </location>
</feature>
<protein>
    <submittedName>
        <fullName evidence="11">FAD-dependent oxidoreductase</fullName>
    </submittedName>
</protein>
<keyword evidence="6" id="KW-0558">Oxidation</keyword>
<dbReference type="InterPro" id="IPR036188">
    <property type="entry name" value="FAD/NAD-bd_sf"/>
</dbReference>
<proteinExistence type="inferred from homology"/>
<dbReference type="SUPFAM" id="SSF51905">
    <property type="entry name" value="FAD/NAD(P)-binding domain"/>
    <property type="match status" value="1"/>
</dbReference>
<reference evidence="11 12" key="1">
    <citation type="submission" date="2024-09" db="EMBL/GenBank/DDBJ databases">
        <authorList>
            <person name="Sun Q."/>
            <person name="Mori K."/>
        </authorList>
    </citation>
    <scope>NUCLEOTIDE SEQUENCE [LARGE SCALE GENOMIC DNA]</scope>
    <source>
        <strain evidence="11 12">TBRC 4576</strain>
    </source>
</reference>
<keyword evidence="4" id="KW-0274">FAD</keyword>
<evidence type="ECO:0000313" key="11">
    <source>
        <dbReference type="EMBL" id="MFB9768357.1"/>
    </source>
</evidence>
<feature type="region of interest" description="Disordered" evidence="8">
    <location>
        <begin position="449"/>
        <end position="473"/>
    </location>
</feature>
<dbReference type="InterPro" id="IPR016156">
    <property type="entry name" value="FAD/NAD-linked_Rdtase_dimer_sf"/>
</dbReference>
<dbReference type="PRINTS" id="PR00368">
    <property type="entry name" value="FADPNR"/>
</dbReference>
<dbReference type="PANTHER" id="PTHR43429:SF1">
    <property type="entry name" value="NAD(P)H SULFUR OXIDOREDUCTASE (COA-DEPENDENT)"/>
    <property type="match status" value="1"/>
</dbReference>
<dbReference type="PRINTS" id="PR00411">
    <property type="entry name" value="PNDRDTASEI"/>
</dbReference>
<dbReference type="InterPro" id="IPR023753">
    <property type="entry name" value="FAD/NAD-binding_dom"/>
</dbReference>
<comment type="caution">
    <text evidence="11">The sequence shown here is derived from an EMBL/GenBank/DDBJ whole genome shotgun (WGS) entry which is preliminary data.</text>
</comment>
<gene>
    <name evidence="11" type="ORF">ACFFLI_00500</name>
</gene>
<keyword evidence="3" id="KW-0285">Flavoprotein</keyword>
<evidence type="ECO:0000256" key="8">
    <source>
        <dbReference type="SAM" id="MobiDB-lite"/>
    </source>
</evidence>
<evidence type="ECO:0000256" key="1">
    <source>
        <dbReference type="ARBA" id="ARBA00001974"/>
    </source>
</evidence>
<evidence type="ECO:0000313" key="12">
    <source>
        <dbReference type="Proteomes" id="UP001589691"/>
    </source>
</evidence>
<comment type="similarity">
    <text evidence="2">Belongs to the class-III pyridine nucleotide-disulfide oxidoreductase family.</text>
</comment>
<keyword evidence="5" id="KW-0560">Oxidoreductase</keyword>
<dbReference type="Gene3D" id="3.30.390.30">
    <property type="match status" value="1"/>
</dbReference>
<dbReference type="Proteomes" id="UP001589691">
    <property type="component" value="Unassembled WGS sequence"/>
</dbReference>
<sequence>MKIVIVGCTHAGTAAAVQILKDHPEAEVTIYERDDNISFLSCGIYLYLGGKVNRLEDMFYSSPADLTKLGAVVKTKHNVLKIDAKAKTLQVADMASGEVFNDTYDKLIMTTGSSVAVPPIFGIDESKVLLCKTYQQAEEIYETAKHNRRIAIVGAGYIGTELSESYANTDHEVTLFQSHDSILNHYISKEMSDKAVKVLQDHHVNVLLNHRVTAFTGNDQDELVIETNQGDYVADLAIVGIGFVPTTELLRGQVEMDKHGAIIINDYVQTSNPDIYAAGDSCVVNFNPTGKSAYTPLATNAVRQGALAGMNVFGNQQRYMGTQATSAMQLFDHTLATSGLTLENARIAGIPAKRATFEGTWRPSYMQSTGPLTIELVYNPDNRKILGGQFWSTHEISQSANALSIAIQNGNTIDDLAFVDMLFSPNFDDPFNYLNLVAQIAVEQERQAGRSQARITAPGDWAKQNDDTLPKQN</sequence>
<keyword evidence="12" id="KW-1185">Reference proteome</keyword>
<evidence type="ECO:0000256" key="7">
    <source>
        <dbReference type="ARBA" id="ARBA00023284"/>
    </source>
</evidence>
<evidence type="ECO:0000256" key="5">
    <source>
        <dbReference type="ARBA" id="ARBA00023002"/>
    </source>
</evidence>
<dbReference type="Pfam" id="PF07992">
    <property type="entry name" value="Pyr_redox_2"/>
    <property type="match status" value="1"/>
</dbReference>
<feature type="domain" description="Pyridine nucleotide-disulphide oxidoreductase dimerisation" evidence="9">
    <location>
        <begin position="331"/>
        <end position="427"/>
    </location>
</feature>